<dbReference type="EMBL" id="LZLC01000111">
    <property type="protein sequence ID" value="OBJ42037.1"/>
    <property type="molecule type" value="Genomic_DNA"/>
</dbReference>
<dbReference type="Proteomes" id="UP000093898">
    <property type="component" value="Unassembled WGS sequence"/>
</dbReference>
<dbReference type="AlphaFoldDB" id="A0A1A3H167"/>
<accession>A0A1A3H167</accession>
<comment type="caution">
    <text evidence="1">The sequence shown here is derived from an EMBL/GenBank/DDBJ whole genome shotgun (WGS) entry which is preliminary data.</text>
</comment>
<gene>
    <name evidence="1" type="ORF">A5630_21470</name>
</gene>
<dbReference type="STRING" id="56689.GCA_001291445_04476"/>
<sequence length="88" mass="9975">MLLQERETTMHLDWYDRGILTFVLGCATGAEPSNDASLAQFGITTPRVMRRFDAVLDAVRSHQFPLDDADLTLVHQAVDYRDHMPRTG</sequence>
<proteinExistence type="predicted"/>
<reference evidence="1 2" key="1">
    <citation type="submission" date="2016-06" db="EMBL/GenBank/DDBJ databases">
        <authorList>
            <person name="Kjaerup R.B."/>
            <person name="Dalgaard T.S."/>
            <person name="Juul-Madsen H.R."/>
        </authorList>
    </citation>
    <scope>NUCLEOTIDE SEQUENCE [LARGE SCALE GENOMIC DNA]</scope>
    <source>
        <strain evidence="1 2">1127319.6</strain>
    </source>
</reference>
<protein>
    <recommendedName>
        <fullName evidence="3">DUF3263 domain-containing protein</fullName>
    </recommendedName>
</protein>
<dbReference type="OrthoDB" id="4635221at2"/>
<evidence type="ECO:0000313" key="1">
    <source>
        <dbReference type="EMBL" id="OBJ42037.1"/>
    </source>
</evidence>
<name>A0A1A3H167_MYCMU</name>
<evidence type="ECO:0000313" key="2">
    <source>
        <dbReference type="Proteomes" id="UP000093898"/>
    </source>
</evidence>
<organism evidence="1 2">
    <name type="scientific">Mycolicibacterium mucogenicum</name>
    <name type="common">Mycobacterium mucogenicum</name>
    <dbReference type="NCBI Taxonomy" id="56689"/>
    <lineage>
        <taxon>Bacteria</taxon>
        <taxon>Bacillati</taxon>
        <taxon>Actinomycetota</taxon>
        <taxon>Actinomycetes</taxon>
        <taxon>Mycobacteriales</taxon>
        <taxon>Mycobacteriaceae</taxon>
        <taxon>Mycolicibacterium</taxon>
    </lineage>
</organism>
<evidence type="ECO:0008006" key="3">
    <source>
        <dbReference type="Google" id="ProtNLM"/>
    </source>
</evidence>